<dbReference type="EMBL" id="JADIMH010000026">
    <property type="protein sequence ID" value="MBO8467079.1"/>
    <property type="molecule type" value="Genomic_DNA"/>
</dbReference>
<dbReference type="InterPro" id="IPR049236">
    <property type="entry name" value="DUF6850"/>
</dbReference>
<reference evidence="3" key="2">
    <citation type="journal article" date="2021" name="PeerJ">
        <title>Extensive microbial diversity within the chicken gut microbiome revealed by metagenomics and culture.</title>
        <authorList>
            <person name="Gilroy R."/>
            <person name="Ravi A."/>
            <person name="Getino M."/>
            <person name="Pursley I."/>
            <person name="Horton D.L."/>
            <person name="Alikhan N.F."/>
            <person name="Baker D."/>
            <person name="Gharbi K."/>
            <person name="Hall N."/>
            <person name="Watson M."/>
            <person name="Adriaenssens E.M."/>
            <person name="Foster-Nyarko E."/>
            <person name="Jarju S."/>
            <person name="Secka A."/>
            <person name="Antonio M."/>
            <person name="Oren A."/>
            <person name="Chaudhuri R.R."/>
            <person name="La Ragione R."/>
            <person name="Hildebrand F."/>
            <person name="Pallen M.J."/>
        </authorList>
    </citation>
    <scope>NUCLEOTIDE SEQUENCE</scope>
    <source>
        <strain evidence="3">B1-15692</strain>
    </source>
</reference>
<evidence type="ECO:0000259" key="2">
    <source>
        <dbReference type="Pfam" id="PF21012"/>
    </source>
</evidence>
<evidence type="ECO:0000256" key="1">
    <source>
        <dbReference type="SAM" id="SignalP"/>
    </source>
</evidence>
<keyword evidence="1" id="KW-0732">Signal</keyword>
<sequence length="503" mass="56444">MNRVWKIFLYLGMAACAGQLAAGQPYDRIERRNFWNSGSNINGLRTDSVTVSFAQLQGSCASGGFRDSYMASEEWRAEAVAKTIVHLKKFSMKGAFSFENFSGKDMCGSMSGRPGYYPVDVLEFTPGDKSRQTYHFDGGITSDLGTSWRVGGRISLTSENYTKRKDLRHTDYLLDLAVAPGIMFHSGDISVGANYIFRKSSETITAEVLGISSGSYYAFLDKGLMYGIYDIWDSQGTHLKETGVSGFPAKEISHGAAVQIQWKQLYAEAEYVRSEGDMGEKQSIWFRFPSDAVTLRAGYAAGKGDIMHYIRIEAVWKDRKNFESIMESETVDGVTVTTVYGQNRILRQESAEIVPEYEIIAPGWEFRTGASLDFLQEQSSQVYPYVFYRKTFAAEGFVSGMARVGKFDIRGRLSFRQGSFAESDDCADTEISLPEKPFRMKDLNDMHMEYLTAPRMEAGLSLRFNFLNGLYAEIYGTYVRGFGIEFLPGTDRWGTGVILGYDF</sequence>
<organism evidence="3 4">
    <name type="scientific">Candidatus Cryptobacteroides faecipullorum</name>
    <dbReference type="NCBI Taxonomy" id="2840764"/>
    <lineage>
        <taxon>Bacteria</taxon>
        <taxon>Pseudomonadati</taxon>
        <taxon>Bacteroidota</taxon>
        <taxon>Bacteroidia</taxon>
        <taxon>Bacteroidales</taxon>
        <taxon>Candidatus Cryptobacteroides</taxon>
    </lineage>
</organism>
<comment type="caution">
    <text evidence="3">The sequence shown here is derived from an EMBL/GenBank/DDBJ whole genome shotgun (WGS) entry which is preliminary data.</text>
</comment>
<proteinExistence type="predicted"/>
<protein>
    <recommendedName>
        <fullName evidence="2">DUF6850 domain-containing protein</fullName>
    </recommendedName>
</protein>
<accession>A0A9D9I8C3</accession>
<feature type="domain" description="DUF6850" evidence="2">
    <location>
        <begin position="49"/>
        <end position="503"/>
    </location>
</feature>
<dbReference type="Pfam" id="PF21012">
    <property type="entry name" value="DUF6850"/>
    <property type="match status" value="1"/>
</dbReference>
<name>A0A9D9I8C3_9BACT</name>
<feature type="signal peptide" evidence="1">
    <location>
        <begin position="1"/>
        <end position="21"/>
    </location>
</feature>
<dbReference type="Proteomes" id="UP000823660">
    <property type="component" value="Unassembled WGS sequence"/>
</dbReference>
<evidence type="ECO:0000313" key="4">
    <source>
        <dbReference type="Proteomes" id="UP000823660"/>
    </source>
</evidence>
<evidence type="ECO:0000313" key="3">
    <source>
        <dbReference type="EMBL" id="MBO8467079.1"/>
    </source>
</evidence>
<reference evidence="3" key="1">
    <citation type="submission" date="2020-10" db="EMBL/GenBank/DDBJ databases">
        <authorList>
            <person name="Gilroy R."/>
        </authorList>
    </citation>
    <scope>NUCLEOTIDE SEQUENCE</scope>
    <source>
        <strain evidence="3">B1-15692</strain>
    </source>
</reference>
<feature type="chain" id="PRO_5039680869" description="DUF6850 domain-containing protein" evidence="1">
    <location>
        <begin position="22"/>
        <end position="503"/>
    </location>
</feature>
<gene>
    <name evidence="3" type="ORF">IAB99_04860</name>
</gene>
<dbReference type="AlphaFoldDB" id="A0A9D9I8C3"/>